<evidence type="ECO:0000256" key="1">
    <source>
        <dbReference type="SAM" id="MobiDB-lite"/>
    </source>
</evidence>
<dbReference type="GO" id="GO:0003677">
    <property type="term" value="F:DNA binding"/>
    <property type="evidence" value="ECO:0007669"/>
    <property type="project" value="InterPro"/>
</dbReference>
<organism evidence="2 3">
    <name type="scientific">Aphanomyces invadans</name>
    <dbReference type="NCBI Taxonomy" id="157072"/>
    <lineage>
        <taxon>Eukaryota</taxon>
        <taxon>Sar</taxon>
        <taxon>Stramenopiles</taxon>
        <taxon>Oomycota</taxon>
        <taxon>Saprolegniomycetes</taxon>
        <taxon>Saprolegniales</taxon>
        <taxon>Verrucalvaceae</taxon>
        <taxon>Aphanomyces</taxon>
    </lineage>
</organism>
<evidence type="ECO:0000313" key="2">
    <source>
        <dbReference type="EMBL" id="RHY33323.1"/>
    </source>
</evidence>
<dbReference type="Proteomes" id="UP000285060">
    <property type="component" value="Unassembled WGS sequence"/>
</dbReference>
<protein>
    <submittedName>
        <fullName evidence="2">Uncharacterized protein</fullName>
    </submittedName>
</protein>
<feature type="region of interest" description="Disordered" evidence="1">
    <location>
        <begin position="138"/>
        <end position="166"/>
    </location>
</feature>
<gene>
    <name evidence="2" type="ORF">DYB32_001720</name>
</gene>
<comment type="caution">
    <text evidence="2">The sequence shown here is derived from an EMBL/GenBank/DDBJ whole genome shotgun (WGS) entry which is preliminary data.</text>
</comment>
<name>A0A418B5B4_9STRA</name>
<proteinExistence type="predicted"/>
<feature type="compositionally biased region" description="Basic and acidic residues" evidence="1">
    <location>
        <begin position="80"/>
        <end position="94"/>
    </location>
</feature>
<dbReference type="SUPFAM" id="SSF46950">
    <property type="entry name" value="Double-stranded DNA-binding domain"/>
    <property type="match status" value="1"/>
</dbReference>
<sequence length="166" mass="19554">MKMKEKLRMSMCVRIQKLAKKSPQVAQNLSINILAHLQQNALSTQVSDDQLVALVRQWSHQASQTDGEKPSSKHGATGIDDSHQTEKPRSRKLEAQIAAKQLRQHERSVEDEKYFEESMKNLQRLNEIEEEKERRRIERAKEQNVIQEEQRQFKLKKKQEELNARR</sequence>
<dbReference type="EMBL" id="QUSY01000080">
    <property type="protein sequence ID" value="RHY33323.1"/>
    <property type="molecule type" value="Genomic_DNA"/>
</dbReference>
<evidence type="ECO:0000313" key="3">
    <source>
        <dbReference type="Proteomes" id="UP000285060"/>
    </source>
</evidence>
<dbReference type="AlphaFoldDB" id="A0A418B5B4"/>
<feature type="region of interest" description="Disordered" evidence="1">
    <location>
        <begin position="59"/>
        <end position="94"/>
    </location>
</feature>
<keyword evidence="3" id="KW-1185">Reference proteome</keyword>
<reference evidence="2 3" key="1">
    <citation type="submission" date="2018-08" db="EMBL/GenBank/DDBJ databases">
        <title>Aphanomyces genome sequencing and annotation.</title>
        <authorList>
            <person name="Minardi D."/>
            <person name="Oidtmann B."/>
            <person name="Van Der Giezen M."/>
            <person name="Studholme D.J."/>
        </authorList>
    </citation>
    <scope>NUCLEOTIDE SEQUENCE [LARGE SCALE GENOMIC DNA]</scope>
    <source>
        <strain evidence="2 3">NJM0002</strain>
    </source>
</reference>
<dbReference type="InterPro" id="IPR036883">
    <property type="entry name" value="PDCD5-like_sf"/>
</dbReference>
<accession>A0A418B5B4</accession>
<dbReference type="VEuPathDB" id="FungiDB:H310_00005"/>